<evidence type="ECO:0000259" key="5">
    <source>
        <dbReference type="PROSITE" id="PS50931"/>
    </source>
</evidence>
<evidence type="ECO:0000256" key="2">
    <source>
        <dbReference type="ARBA" id="ARBA00023015"/>
    </source>
</evidence>
<dbReference type="InterPro" id="IPR000847">
    <property type="entry name" value="LysR_HTH_N"/>
</dbReference>
<gene>
    <name evidence="6" type="primary">gltC_29</name>
    <name evidence="6" type="ORF">SDC9_188063</name>
</gene>
<dbReference type="PANTHER" id="PTHR30126">
    <property type="entry name" value="HTH-TYPE TRANSCRIPTIONAL REGULATOR"/>
    <property type="match status" value="1"/>
</dbReference>
<keyword evidence="4" id="KW-0804">Transcription</keyword>
<dbReference type="AlphaFoldDB" id="A0A645HN95"/>
<feature type="domain" description="HTH lysR-type" evidence="5">
    <location>
        <begin position="1"/>
        <end position="58"/>
    </location>
</feature>
<reference evidence="6" key="1">
    <citation type="submission" date="2019-08" db="EMBL/GenBank/DDBJ databases">
        <authorList>
            <person name="Kucharzyk K."/>
            <person name="Murdoch R.W."/>
            <person name="Higgins S."/>
            <person name="Loffler F."/>
        </authorList>
    </citation>
    <scope>NUCLEOTIDE SEQUENCE</scope>
</reference>
<keyword evidence="3" id="KW-0238">DNA-binding</keyword>
<sequence length="69" mass="7834">MELRQLNTFVLIAKHQSFSRAALELGYAQSSVTSQIQLLEKELNVRLFERLGHNITLTPEGKKLLPIAE</sequence>
<dbReference type="GO" id="GO:0003700">
    <property type="term" value="F:DNA-binding transcription factor activity"/>
    <property type="evidence" value="ECO:0007669"/>
    <property type="project" value="InterPro"/>
</dbReference>
<dbReference type="FunFam" id="1.10.10.10:FF:000001">
    <property type="entry name" value="LysR family transcriptional regulator"/>
    <property type="match status" value="1"/>
</dbReference>
<dbReference type="PROSITE" id="PS50931">
    <property type="entry name" value="HTH_LYSR"/>
    <property type="match status" value="1"/>
</dbReference>
<keyword evidence="2" id="KW-0805">Transcription regulation</keyword>
<dbReference type="Gene3D" id="1.10.10.10">
    <property type="entry name" value="Winged helix-like DNA-binding domain superfamily/Winged helix DNA-binding domain"/>
    <property type="match status" value="1"/>
</dbReference>
<dbReference type="EMBL" id="VSSQ01096999">
    <property type="protein sequence ID" value="MPN40525.1"/>
    <property type="molecule type" value="Genomic_DNA"/>
</dbReference>
<dbReference type="PANTHER" id="PTHR30126:SF100">
    <property type="entry name" value="LYSR-FAMILY TRANSCRIPTIONAL REGULATOR"/>
    <property type="match status" value="1"/>
</dbReference>
<evidence type="ECO:0000313" key="6">
    <source>
        <dbReference type="EMBL" id="MPN40525.1"/>
    </source>
</evidence>
<evidence type="ECO:0000256" key="3">
    <source>
        <dbReference type="ARBA" id="ARBA00023125"/>
    </source>
</evidence>
<comment type="caution">
    <text evidence="6">The sequence shown here is derived from an EMBL/GenBank/DDBJ whole genome shotgun (WGS) entry which is preliminary data.</text>
</comment>
<accession>A0A645HN95</accession>
<dbReference type="SUPFAM" id="SSF46785">
    <property type="entry name" value="Winged helix' DNA-binding domain"/>
    <property type="match status" value="1"/>
</dbReference>
<name>A0A645HN95_9ZZZZ</name>
<dbReference type="InterPro" id="IPR036390">
    <property type="entry name" value="WH_DNA-bd_sf"/>
</dbReference>
<proteinExistence type="inferred from homology"/>
<evidence type="ECO:0000256" key="1">
    <source>
        <dbReference type="ARBA" id="ARBA00009437"/>
    </source>
</evidence>
<organism evidence="6">
    <name type="scientific">bioreactor metagenome</name>
    <dbReference type="NCBI Taxonomy" id="1076179"/>
    <lineage>
        <taxon>unclassified sequences</taxon>
        <taxon>metagenomes</taxon>
        <taxon>ecological metagenomes</taxon>
    </lineage>
</organism>
<dbReference type="GO" id="GO:0000976">
    <property type="term" value="F:transcription cis-regulatory region binding"/>
    <property type="evidence" value="ECO:0007669"/>
    <property type="project" value="TreeGrafter"/>
</dbReference>
<protein>
    <submittedName>
        <fullName evidence="6">HTH-type transcriptional regulator GltC</fullName>
    </submittedName>
</protein>
<comment type="similarity">
    <text evidence="1">Belongs to the LysR transcriptional regulatory family.</text>
</comment>
<evidence type="ECO:0000256" key="4">
    <source>
        <dbReference type="ARBA" id="ARBA00023163"/>
    </source>
</evidence>
<dbReference type="PRINTS" id="PR00039">
    <property type="entry name" value="HTHLYSR"/>
</dbReference>
<dbReference type="Pfam" id="PF00126">
    <property type="entry name" value="HTH_1"/>
    <property type="match status" value="1"/>
</dbReference>
<dbReference type="InterPro" id="IPR036388">
    <property type="entry name" value="WH-like_DNA-bd_sf"/>
</dbReference>